<feature type="transmembrane region" description="Helical" evidence="1">
    <location>
        <begin position="6"/>
        <end position="27"/>
    </location>
</feature>
<evidence type="ECO:0000313" key="2">
    <source>
        <dbReference type="EMBL" id="SVC62915.1"/>
    </source>
</evidence>
<keyword evidence="1" id="KW-0812">Transmembrane</keyword>
<evidence type="ECO:0000256" key="1">
    <source>
        <dbReference type="SAM" id="Phobius"/>
    </source>
</evidence>
<reference evidence="2" key="1">
    <citation type="submission" date="2018-05" db="EMBL/GenBank/DDBJ databases">
        <authorList>
            <person name="Lanie J.A."/>
            <person name="Ng W.-L."/>
            <person name="Kazmierczak K.M."/>
            <person name="Andrzejewski T.M."/>
            <person name="Davidsen T.M."/>
            <person name="Wayne K.J."/>
            <person name="Tettelin H."/>
            <person name="Glass J.I."/>
            <person name="Rusch D."/>
            <person name="Podicherti R."/>
            <person name="Tsui H.-C.T."/>
            <person name="Winkler M.E."/>
        </authorList>
    </citation>
    <scope>NUCLEOTIDE SEQUENCE</scope>
</reference>
<proteinExistence type="predicted"/>
<keyword evidence="1" id="KW-0472">Membrane</keyword>
<protein>
    <submittedName>
        <fullName evidence="2">Uncharacterized protein</fullName>
    </submittedName>
</protein>
<name>A0A382NRD5_9ZZZZ</name>
<keyword evidence="1" id="KW-1133">Transmembrane helix</keyword>
<dbReference type="EMBL" id="UINC01101807">
    <property type="protein sequence ID" value="SVC62915.1"/>
    <property type="molecule type" value="Genomic_DNA"/>
</dbReference>
<accession>A0A382NRD5</accession>
<gene>
    <name evidence="2" type="ORF">METZ01_LOCUS315769</name>
</gene>
<organism evidence="2">
    <name type="scientific">marine metagenome</name>
    <dbReference type="NCBI Taxonomy" id="408172"/>
    <lineage>
        <taxon>unclassified sequences</taxon>
        <taxon>metagenomes</taxon>
        <taxon>ecological metagenomes</taxon>
    </lineage>
</organism>
<sequence>MNKININALIQILGMAGVIGSLIFVGLEMQQSHRIALSSQQQARTEIFTEIVNSYNESSATSLYGVLSKLQNNQSLSEEEKKMSENYAFQLLWIFENDYIQYQNNLIDENVWEAKLHSIRTMYSYCENRDALNYLLEFMNSKLSELLNVSSNAQCI</sequence>
<dbReference type="AlphaFoldDB" id="A0A382NRD5"/>